<dbReference type="InterPro" id="IPR011055">
    <property type="entry name" value="Dup_hybrid_motif"/>
</dbReference>
<dbReference type="InterPro" id="IPR050570">
    <property type="entry name" value="Cell_wall_metabolism_enzyme"/>
</dbReference>
<organism evidence="12 13">
    <name type="scientific">Halovibrio salipaludis</name>
    <dbReference type="NCBI Taxonomy" id="2032626"/>
    <lineage>
        <taxon>Bacteria</taxon>
        <taxon>Pseudomonadati</taxon>
        <taxon>Pseudomonadota</taxon>
        <taxon>Gammaproteobacteria</taxon>
        <taxon>Oceanospirillales</taxon>
        <taxon>Halomonadaceae</taxon>
        <taxon>Halovibrio</taxon>
    </lineage>
</organism>
<dbReference type="InterPro" id="IPR045834">
    <property type="entry name" value="Csd3_N2"/>
</dbReference>
<evidence type="ECO:0000256" key="7">
    <source>
        <dbReference type="ARBA" id="ARBA00023049"/>
    </source>
</evidence>
<evidence type="ECO:0000256" key="1">
    <source>
        <dbReference type="ARBA" id="ARBA00001947"/>
    </source>
</evidence>
<keyword evidence="13" id="KW-1185">Reference proteome</keyword>
<evidence type="ECO:0000313" key="13">
    <source>
        <dbReference type="Proteomes" id="UP000218896"/>
    </source>
</evidence>
<evidence type="ECO:0000256" key="2">
    <source>
        <dbReference type="ARBA" id="ARBA00004196"/>
    </source>
</evidence>
<dbReference type="InterPro" id="IPR007340">
    <property type="entry name" value="LysM_Opacity-associatedA"/>
</dbReference>
<dbReference type="GO" id="GO:0006508">
    <property type="term" value="P:proteolysis"/>
    <property type="evidence" value="ECO:0007669"/>
    <property type="project" value="UniProtKB-KW"/>
</dbReference>
<dbReference type="Pfam" id="PF19425">
    <property type="entry name" value="Csd3_N2"/>
    <property type="match status" value="1"/>
</dbReference>
<feature type="domain" description="Csd3-like second N-terminal" evidence="11">
    <location>
        <begin position="209"/>
        <end position="326"/>
    </location>
</feature>
<evidence type="ECO:0000259" key="11">
    <source>
        <dbReference type="Pfam" id="PF19425"/>
    </source>
</evidence>
<dbReference type="GO" id="GO:0046872">
    <property type="term" value="F:metal ion binding"/>
    <property type="evidence" value="ECO:0007669"/>
    <property type="project" value="UniProtKB-KW"/>
</dbReference>
<comment type="cofactor">
    <cofactor evidence="1">
        <name>Zn(2+)</name>
        <dbReference type="ChEBI" id="CHEBI:29105"/>
    </cofactor>
</comment>
<keyword evidence="5" id="KW-0378">Hydrolase</keyword>
<evidence type="ECO:0000313" key="12">
    <source>
        <dbReference type="EMBL" id="PAU77098.1"/>
    </source>
</evidence>
<dbReference type="Pfam" id="PF04225">
    <property type="entry name" value="LysM_OapA"/>
    <property type="match status" value="1"/>
</dbReference>
<feature type="domain" description="Opacity-associated protein A LysM-like" evidence="10">
    <location>
        <begin position="113"/>
        <end position="193"/>
    </location>
</feature>
<evidence type="ECO:0000259" key="9">
    <source>
        <dbReference type="Pfam" id="PF01551"/>
    </source>
</evidence>
<accession>A0A2A2EWQ8</accession>
<keyword evidence="4" id="KW-0479">Metal-binding</keyword>
<evidence type="ECO:0000256" key="8">
    <source>
        <dbReference type="SAM" id="MobiDB-lite"/>
    </source>
</evidence>
<evidence type="ECO:0000256" key="4">
    <source>
        <dbReference type="ARBA" id="ARBA00022723"/>
    </source>
</evidence>
<dbReference type="RefSeq" id="WP_095618632.1">
    <property type="nucleotide sequence ID" value="NZ_NSKD01000010.1"/>
</dbReference>
<sequence length="479" mass="53062">MLRQFPGTHIAALAGLTALVGVTLLVSPGSNQSQTTKTLDVAPVSPVPQDSQTSTQQYSQAGMVSPARTLAYAGAPDLQSLLGINLEAIPEDQTAATAQPESSGEGIREEELEWRRFTIERGDSLSSLFSDADVSHQEMYRILNGEGKPDELSRLRAGREIEFGFDDDGKLSMVVLHNSRTTKLKAVRQDESFHTHEEMRDPRVELAYASGDIQTSYILAANRAGLGTKVRNQLSRIFGWRVDFSRDLRKGDRFGVLYEKQYLDGEMIGHGRILAATFTNKGKTYSAALYTDADGNSDYYTPEGESLRKAFLRTPLQYQRVSSHFDMNRRHPILNRVRPHEGTDFAASPGTPVKASGDGRITYVGRDGGYGKTVRIDHGNEVSTVYSHLRSYRRGLRRGETVQQGDVIAYVGMSGLATGPHLHYEYRVSGQPRNPLHVSLPDADPIPEDQMAQFRAQTNPRLARLSEEDNSFQIALAEE</sequence>
<name>A0A2A2EWQ8_9GAMM</name>
<dbReference type="Gene3D" id="2.70.70.10">
    <property type="entry name" value="Glucose Permease (Domain IIA)"/>
    <property type="match status" value="1"/>
</dbReference>
<proteinExistence type="predicted"/>
<dbReference type="PANTHER" id="PTHR21666">
    <property type="entry name" value="PEPTIDASE-RELATED"/>
    <property type="match status" value="1"/>
</dbReference>
<dbReference type="OrthoDB" id="9805070at2"/>
<comment type="subcellular location">
    <subcellularLocation>
        <location evidence="2">Cell envelope</location>
    </subcellularLocation>
</comment>
<dbReference type="FunFam" id="2.70.70.10:FF:000002">
    <property type="entry name" value="Murein DD-endopeptidase MepM"/>
    <property type="match status" value="1"/>
</dbReference>
<dbReference type="EMBL" id="NSKD01000010">
    <property type="protein sequence ID" value="PAU77098.1"/>
    <property type="molecule type" value="Genomic_DNA"/>
</dbReference>
<keyword evidence="6" id="KW-0862">Zinc</keyword>
<dbReference type="PANTHER" id="PTHR21666:SF288">
    <property type="entry name" value="CELL DIVISION PROTEIN YTFB"/>
    <property type="match status" value="1"/>
</dbReference>
<keyword evidence="7" id="KW-0482">Metalloprotease</keyword>
<dbReference type="Proteomes" id="UP000218896">
    <property type="component" value="Unassembled WGS sequence"/>
</dbReference>
<dbReference type="GO" id="GO:0042834">
    <property type="term" value="F:peptidoglycan binding"/>
    <property type="evidence" value="ECO:0007669"/>
    <property type="project" value="InterPro"/>
</dbReference>
<feature type="domain" description="M23ase beta-sheet core" evidence="9">
    <location>
        <begin position="339"/>
        <end position="435"/>
    </location>
</feature>
<dbReference type="Pfam" id="PF01551">
    <property type="entry name" value="Peptidase_M23"/>
    <property type="match status" value="1"/>
</dbReference>
<feature type="region of interest" description="Disordered" evidence="8">
    <location>
        <begin position="30"/>
        <end position="55"/>
    </location>
</feature>
<dbReference type="GO" id="GO:0030313">
    <property type="term" value="C:cell envelope"/>
    <property type="evidence" value="ECO:0007669"/>
    <property type="project" value="UniProtKB-SubCell"/>
</dbReference>
<evidence type="ECO:0000256" key="3">
    <source>
        <dbReference type="ARBA" id="ARBA00022670"/>
    </source>
</evidence>
<evidence type="ECO:0000256" key="6">
    <source>
        <dbReference type="ARBA" id="ARBA00022833"/>
    </source>
</evidence>
<protein>
    <submittedName>
        <fullName evidence="12">Peptidase M23</fullName>
    </submittedName>
</protein>
<evidence type="ECO:0000259" key="10">
    <source>
        <dbReference type="Pfam" id="PF04225"/>
    </source>
</evidence>
<dbReference type="AlphaFoldDB" id="A0A2A2EWQ8"/>
<reference evidence="12 13" key="1">
    <citation type="submission" date="2017-08" db="EMBL/GenBank/DDBJ databases">
        <title>Halovibrio sewagensis sp. nov., isolated from wastewater of high salinity.</title>
        <authorList>
            <person name="Dong X."/>
            <person name="Zhang G."/>
        </authorList>
    </citation>
    <scope>NUCLEOTIDE SEQUENCE [LARGE SCALE GENOMIC DNA]</scope>
    <source>
        <strain evidence="12 13">YL5-2</strain>
    </source>
</reference>
<dbReference type="Gene3D" id="3.10.450.350">
    <property type="match status" value="2"/>
</dbReference>
<dbReference type="CDD" id="cd12797">
    <property type="entry name" value="M23_peptidase"/>
    <property type="match status" value="1"/>
</dbReference>
<gene>
    <name evidence="12" type="ORF">CK501_15400</name>
</gene>
<dbReference type="SUPFAM" id="SSF51261">
    <property type="entry name" value="Duplicated hybrid motif"/>
    <property type="match status" value="1"/>
</dbReference>
<keyword evidence="3" id="KW-0645">Protease</keyword>
<dbReference type="GO" id="GO:0004222">
    <property type="term" value="F:metalloendopeptidase activity"/>
    <property type="evidence" value="ECO:0007669"/>
    <property type="project" value="TreeGrafter"/>
</dbReference>
<dbReference type="InterPro" id="IPR016047">
    <property type="entry name" value="M23ase_b-sheet_dom"/>
</dbReference>
<evidence type="ECO:0000256" key="5">
    <source>
        <dbReference type="ARBA" id="ARBA00022801"/>
    </source>
</evidence>
<comment type="caution">
    <text evidence="12">The sequence shown here is derived from an EMBL/GenBank/DDBJ whole genome shotgun (WGS) entry which is preliminary data.</text>
</comment>